<accession>A0A6V8NWN7</accession>
<evidence type="ECO:0000313" key="3">
    <source>
        <dbReference type="Proteomes" id="UP000543224"/>
    </source>
</evidence>
<reference evidence="2 3" key="1">
    <citation type="journal article" date="2020" name="Front. Microbiol.">
        <title>Single-cell genomics of novel Actinobacteria with the Wood-Ljungdahl pathway discovered in a serpentinizing system.</title>
        <authorList>
            <person name="Merino N."/>
            <person name="Kawai M."/>
            <person name="Boyd E.S."/>
            <person name="Colman D.R."/>
            <person name="McGlynn S.E."/>
            <person name="Nealson K.H."/>
            <person name="Kurokawa K."/>
            <person name="Hongoh Y."/>
        </authorList>
    </citation>
    <scope>NUCLEOTIDE SEQUENCE [LARGE SCALE GENOMIC DNA]</scope>
    <source>
        <strain evidence="2 3">S25</strain>
    </source>
</reference>
<gene>
    <name evidence="2" type="ORF">HKBW3S25_00035</name>
</gene>
<feature type="domain" description="DUF4143" evidence="1">
    <location>
        <begin position="43"/>
        <end position="72"/>
    </location>
</feature>
<evidence type="ECO:0000259" key="1">
    <source>
        <dbReference type="Pfam" id="PF13635"/>
    </source>
</evidence>
<dbReference type="EMBL" id="BLRX01000002">
    <property type="protein sequence ID" value="GFP24597.1"/>
    <property type="molecule type" value="Genomic_DNA"/>
</dbReference>
<dbReference type="AlphaFoldDB" id="A0A6V8NWN7"/>
<dbReference type="PANTHER" id="PTHR43566:SF2">
    <property type="entry name" value="DUF4143 DOMAIN-CONTAINING PROTEIN"/>
    <property type="match status" value="1"/>
</dbReference>
<sequence length="126" mass="14380">MGVSRTSRKALNSAIAERQVLLGESEVLYEIYEVAHQLLLLDNMFWRTHTGQEVDFLIERGEELAAIEVKWSQQIDERDRASLHSCSRDLGKRIRLSLVLYPGNNTVAFDARTVAIPMSIFFGIEK</sequence>
<organism evidence="2 3">
    <name type="scientific">Candidatus Hakubella thermalkaliphila</name>
    <dbReference type="NCBI Taxonomy" id="2754717"/>
    <lineage>
        <taxon>Bacteria</taxon>
        <taxon>Bacillati</taxon>
        <taxon>Actinomycetota</taxon>
        <taxon>Actinomycetota incertae sedis</taxon>
        <taxon>Candidatus Hakubellales</taxon>
        <taxon>Candidatus Hakubellaceae</taxon>
        <taxon>Candidatus Hakubella</taxon>
    </lineage>
</organism>
<proteinExistence type="predicted"/>
<dbReference type="PANTHER" id="PTHR43566">
    <property type="entry name" value="CONSERVED PROTEIN"/>
    <property type="match status" value="1"/>
</dbReference>
<dbReference type="InterPro" id="IPR025420">
    <property type="entry name" value="DUF4143"/>
</dbReference>
<dbReference type="Proteomes" id="UP000543224">
    <property type="component" value="Unassembled WGS sequence"/>
</dbReference>
<evidence type="ECO:0000313" key="2">
    <source>
        <dbReference type="EMBL" id="GFP24597.1"/>
    </source>
</evidence>
<protein>
    <recommendedName>
        <fullName evidence="1">DUF4143 domain-containing protein</fullName>
    </recommendedName>
</protein>
<comment type="caution">
    <text evidence="2">The sequence shown here is derived from an EMBL/GenBank/DDBJ whole genome shotgun (WGS) entry which is preliminary data.</text>
</comment>
<dbReference type="Pfam" id="PF13635">
    <property type="entry name" value="DUF4143"/>
    <property type="match status" value="1"/>
</dbReference>
<name>A0A6V8NWN7_9ACTN</name>